<reference evidence="1" key="1">
    <citation type="submission" date="2019-02" db="EMBL/GenBank/DDBJ databases">
        <authorList>
            <person name="Gruber-Vodicka R. H."/>
            <person name="Seah K. B. B."/>
        </authorList>
    </citation>
    <scope>NUCLEOTIDE SEQUENCE</scope>
    <source>
        <strain evidence="1">BECK_S127</strain>
    </source>
</reference>
<dbReference type="AlphaFoldDB" id="A0A451BLI6"/>
<evidence type="ECO:0000313" key="1">
    <source>
        <dbReference type="EMBL" id="VFK79116.1"/>
    </source>
</evidence>
<protein>
    <submittedName>
        <fullName evidence="1">Uncharacterized protein</fullName>
    </submittedName>
</protein>
<proteinExistence type="predicted"/>
<sequence>MLILARDWPDSFVYFPLGFTNGFGFNDPLLARYDGSLVRGEASLGIFGVEWLGKFPIWLMTRSIRIS</sequence>
<gene>
    <name evidence="1" type="ORF">BECKSD772D_GA0070982_103618</name>
</gene>
<organism evidence="1">
    <name type="scientific">Candidatus Kentrum sp. SD</name>
    <dbReference type="NCBI Taxonomy" id="2126332"/>
    <lineage>
        <taxon>Bacteria</taxon>
        <taxon>Pseudomonadati</taxon>
        <taxon>Pseudomonadota</taxon>
        <taxon>Gammaproteobacteria</taxon>
        <taxon>Candidatus Kentrum</taxon>
    </lineage>
</organism>
<accession>A0A451BLI6</accession>
<name>A0A451BLI6_9GAMM</name>
<dbReference type="EMBL" id="CAADHB010000036">
    <property type="protein sequence ID" value="VFK79116.1"/>
    <property type="molecule type" value="Genomic_DNA"/>
</dbReference>